<evidence type="ECO:0000313" key="1">
    <source>
        <dbReference type="EMBL" id="GME77490.1"/>
    </source>
</evidence>
<protein>
    <submittedName>
        <fullName evidence="1">Unnamed protein product</fullName>
    </submittedName>
</protein>
<proteinExistence type="predicted"/>
<organism evidence="1 2">
    <name type="scientific">Ambrosiozyma monospora</name>
    <name type="common">Yeast</name>
    <name type="synonym">Endomycopsis monosporus</name>
    <dbReference type="NCBI Taxonomy" id="43982"/>
    <lineage>
        <taxon>Eukaryota</taxon>
        <taxon>Fungi</taxon>
        <taxon>Dikarya</taxon>
        <taxon>Ascomycota</taxon>
        <taxon>Saccharomycotina</taxon>
        <taxon>Pichiomycetes</taxon>
        <taxon>Pichiales</taxon>
        <taxon>Pichiaceae</taxon>
        <taxon>Ambrosiozyma</taxon>
    </lineage>
</organism>
<dbReference type="AlphaFoldDB" id="A0A9W6T726"/>
<name>A0A9W6T726_AMBMO</name>
<evidence type="ECO:0000313" key="2">
    <source>
        <dbReference type="Proteomes" id="UP001165063"/>
    </source>
</evidence>
<gene>
    <name evidence="1" type="ORF">Amon01_000966900</name>
</gene>
<comment type="caution">
    <text evidence="1">The sequence shown here is derived from an EMBL/GenBank/DDBJ whole genome shotgun (WGS) entry which is preliminary data.</text>
</comment>
<sequence length="128" mass="14697">MVIAIHTTSFINLQKLIRAMFQKLQSPDFCLQFNSSNTSTASHTEQLFDKVVIWEEEILNFDNGNDNGNGNGNDNSEVVLKWLKNEFESAKLNIVNESLSALRLLHPELNNGNVNHVNWISNSKWCWY</sequence>
<accession>A0A9W6T726</accession>
<keyword evidence="2" id="KW-1185">Reference proteome</keyword>
<dbReference type="Proteomes" id="UP001165063">
    <property type="component" value="Unassembled WGS sequence"/>
</dbReference>
<dbReference type="EMBL" id="BSXU01012570">
    <property type="protein sequence ID" value="GME77490.1"/>
    <property type="molecule type" value="Genomic_DNA"/>
</dbReference>
<reference evidence="1" key="1">
    <citation type="submission" date="2023-04" db="EMBL/GenBank/DDBJ databases">
        <title>Ambrosiozyma monospora NBRC 1965.</title>
        <authorList>
            <person name="Ichikawa N."/>
            <person name="Sato H."/>
            <person name="Tonouchi N."/>
        </authorList>
    </citation>
    <scope>NUCLEOTIDE SEQUENCE</scope>
    <source>
        <strain evidence="1">NBRC 1965</strain>
    </source>
</reference>